<accession>A0A8C8ULI9</accession>
<evidence type="ECO:0000313" key="3">
    <source>
        <dbReference type="Proteomes" id="UP000694547"/>
    </source>
</evidence>
<keyword evidence="3" id="KW-1185">Reference proteome</keyword>
<reference evidence="2 3" key="1">
    <citation type="submission" date="2018-10" db="EMBL/GenBank/DDBJ databases">
        <title>Improved assembly of the deer mouse Peromyscus maniculatus genome.</title>
        <authorList>
            <person name="Lassance J.-M."/>
            <person name="Hoekstra H.E."/>
        </authorList>
    </citation>
    <scope>NUCLEOTIDE SEQUENCE [LARGE SCALE GENOMIC DNA]</scope>
</reference>
<proteinExistence type="predicted"/>
<name>A0A8C8ULI9_PERMB</name>
<dbReference type="AlphaFoldDB" id="A0A8C8ULI9"/>
<dbReference type="Ensembl" id="ENSPEMT00000034564.1">
    <property type="protein sequence ID" value="ENSPEMP00000034423.1"/>
    <property type="gene ID" value="ENSPEMG00000030180.1"/>
</dbReference>
<reference evidence="2" key="2">
    <citation type="submission" date="2025-08" db="UniProtKB">
        <authorList>
            <consortium name="Ensembl"/>
        </authorList>
    </citation>
    <scope>IDENTIFICATION</scope>
</reference>
<organism evidence="2 3">
    <name type="scientific">Peromyscus maniculatus bairdii</name>
    <name type="common">Prairie deer mouse</name>
    <dbReference type="NCBI Taxonomy" id="230844"/>
    <lineage>
        <taxon>Eukaryota</taxon>
        <taxon>Metazoa</taxon>
        <taxon>Chordata</taxon>
        <taxon>Craniata</taxon>
        <taxon>Vertebrata</taxon>
        <taxon>Euteleostomi</taxon>
        <taxon>Mammalia</taxon>
        <taxon>Eutheria</taxon>
        <taxon>Euarchontoglires</taxon>
        <taxon>Glires</taxon>
        <taxon>Rodentia</taxon>
        <taxon>Myomorpha</taxon>
        <taxon>Muroidea</taxon>
        <taxon>Cricetidae</taxon>
        <taxon>Neotominae</taxon>
        <taxon>Peromyscus</taxon>
    </lineage>
</organism>
<evidence type="ECO:0000256" key="1">
    <source>
        <dbReference type="SAM" id="MobiDB-lite"/>
    </source>
</evidence>
<dbReference type="GeneTree" id="ENSGT00940000166326"/>
<sequence length="126" mass="14023">MKRLVLKIRLWKPTNGLSSQLEINFGDLGHPGHGGCGHGSHPNCGSRTGKSSASAPDVDDPEAFPALAQLDAIIQHWFLCGPSYSKLLLKDPKLLRIKKQNKTTNIHQQKTCHSYHSHLKTELYLF</sequence>
<reference evidence="2" key="3">
    <citation type="submission" date="2025-09" db="UniProtKB">
        <authorList>
            <consortium name="Ensembl"/>
        </authorList>
    </citation>
    <scope>IDENTIFICATION</scope>
</reference>
<evidence type="ECO:0000313" key="2">
    <source>
        <dbReference type="Ensembl" id="ENSPEMP00000034423.1"/>
    </source>
</evidence>
<feature type="region of interest" description="Disordered" evidence="1">
    <location>
        <begin position="36"/>
        <end position="58"/>
    </location>
</feature>
<dbReference type="Proteomes" id="UP000694547">
    <property type="component" value="Chromosome 7"/>
</dbReference>
<protein>
    <submittedName>
        <fullName evidence="2">Uncharacterized protein</fullName>
    </submittedName>
</protein>